<dbReference type="AlphaFoldDB" id="A0AAV7HFG5"/>
<accession>A0AAV7HFG5</accession>
<gene>
    <name evidence="2" type="ORF">IEQ34_006263</name>
</gene>
<reference evidence="2 3" key="1">
    <citation type="journal article" date="2021" name="Hortic Res">
        <title>Chromosome-scale assembly of the Dendrobium chrysotoxum genome enhances the understanding of orchid evolution.</title>
        <authorList>
            <person name="Zhang Y."/>
            <person name="Zhang G.Q."/>
            <person name="Zhang D."/>
            <person name="Liu X.D."/>
            <person name="Xu X.Y."/>
            <person name="Sun W.H."/>
            <person name="Yu X."/>
            <person name="Zhu X."/>
            <person name="Wang Z.W."/>
            <person name="Zhao X."/>
            <person name="Zhong W.Y."/>
            <person name="Chen H."/>
            <person name="Yin W.L."/>
            <person name="Huang T."/>
            <person name="Niu S.C."/>
            <person name="Liu Z.J."/>
        </authorList>
    </citation>
    <scope>NUCLEOTIDE SEQUENCE [LARGE SCALE GENOMIC DNA]</scope>
    <source>
        <strain evidence="2">Lindl</strain>
    </source>
</reference>
<dbReference type="Proteomes" id="UP000775213">
    <property type="component" value="Unassembled WGS sequence"/>
</dbReference>
<evidence type="ECO:0000259" key="1">
    <source>
        <dbReference type="PROSITE" id="PS50904"/>
    </source>
</evidence>
<protein>
    <recommendedName>
        <fullName evidence="1">PRELI/MSF1 domain-containing protein</fullName>
    </recommendedName>
</protein>
<dbReference type="PANTHER" id="PTHR11158">
    <property type="entry name" value="MSF1/PX19 RELATED"/>
    <property type="match status" value="1"/>
</dbReference>
<dbReference type="InterPro" id="IPR037365">
    <property type="entry name" value="Slowmo/Ups"/>
</dbReference>
<evidence type="ECO:0000313" key="3">
    <source>
        <dbReference type="Proteomes" id="UP000775213"/>
    </source>
</evidence>
<keyword evidence="3" id="KW-1185">Reference proteome</keyword>
<proteinExistence type="predicted"/>
<dbReference type="GO" id="GO:0005758">
    <property type="term" value="C:mitochondrial intermembrane space"/>
    <property type="evidence" value="ECO:0007669"/>
    <property type="project" value="InterPro"/>
</dbReference>
<dbReference type="PROSITE" id="PS50904">
    <property type="entry name" value="PRELI_MSF1"/>
    <property type="match status" value="1"/>
</dbReference>
<feature type="domain" description="PRELI/MSF1" evidence="1">
    <location>
        <begin position="108"/>
        <end position="290"/>
    </location>
</feature>
<comment type="caution">
    <text evidence="2">The sequence shown here is derived from an EMBL/GenBank/DDBJ whole genome shotgun (WGS) entry which is preliminary data.</text>
</comment>
<dbReference type="Pfam" id="PF04707">
    <property type="entry name" value="PRELI"/>
    <property type="match status" value="1"/>
</dbReference>
<evidence type="ECO:0000313" key="2">
    <source>
        <dbReference type="EMBL" id="KAH0466160.1"/>
    </source>
</evidence>
<name>A0AAV7HFG5_DENCH</name>
<organism evidence="2 3">
    <name type="scientific">Dendrobium chrysotoxum</name>
    <name type="common">Orchid</name>
    <dbReference type="NCBI Taxonomy" id="161865"/>
    <lineage>
        <taxon>Eukaryota</taxon>
        <taxon>Viridiplantae</taxon>
        <taxon>Streptophyta</taxon>
        <taxon>Embryophyta</taxon>
        <taxon>Tracheophyta</taxon>
        <taxon>Spermatophyta</taxon>
        <taxon>Magnoliopsida</taxon>
        <taxon>Liliopsida</taxon>
        <taxon>Asparagales</taxon>
        <taxon>Orchidaceae</taxon>
        <taxon>Epidendroideae</taxon>
        <taxon>Malaxideae</taxon>
        <taxon>Dendrobiinae</taxon>
        <taxon>Dendrobium</taxon>
    </lineage>
</organism>
<dbReference type="InterPro" id="IPR006797">
    <property type="entry name" value="PRELI/MSF1_dom"/>
</dbReference>
<sequence length="299" mass="33408">MELQDTGAAGMFSALALNPVKSSELRDLVNPGFRLFTKSEFKGFIKSPPLVAKQPLKALKNGGLRFTSPRRRTNIASIQKRNFQRTFLFIHCSQSQSTASTPENLEMVRAYKHEHIYRHPWDRVTTASWRKFTDPDTPAVLSHVLDVHTLSRRLDTASGCLHTVRSITVRSPSLPFFLRRIIGGEAVVCHCIETSVVDPRARSMEIVAVNASLRGLIEVEERSSYQPHPENPEGWTLLRQDTSIRCKPFKALAAVAEKVEQRCVERFQQNSVKGGSFVERICKYLEAESSAAAAGATAS</sequence>
<dbReference type="EMBL" id="JAGFBR010000006">
    <property type="protein sequence ID" value="KAH0466160.1"/>
    <property type="molecule type" value="Genomic_DNA"/>
</dbReference>